<protein>
    <submittedName>
        <fullName evidence="1">Uncharacterized protein</fullName>
    </submittedName>
</protein>
<proteinExistence type="predicted"/>
<name>A0A2P2PQG9_RHIMU</name>
<evidence type="ECO:0000313" key="1">
    <source>
        <dbReference type="EMBL" id="MBX57000.1"/>
    </source>
</evidence>
<reference evidence="1" key="1">
    <citation type="submission" date="2018-02" db="EMBL/GenBank/DDBJ databases">
        <title>Rhizophora mucronata_Transcriptome.</title>
        <authorList>
            <person name="Meera S.P."/>
            <person name="Sreeshan A."/>
            <person name="Augustine A."/>
        </authorList>
    </citation>
    <scope>NUCLEOTIDE SEQUENCE</scope>
    <source>
        <tissue evidence="1">Leaf</tissue>
    </source>
</reference>
<sequence>MLFLNSRTFTIIHHHSFNCYSVELRFKLLKVLRSHKISFSTLRCNIGLVDGQAPIIYKKAHMKISL</sequence>
<dbReference type="AlphaFoldDB" id="A0A2P2PQG9"/>
<accession>A0A2P2PQG9</accession>
<dbReference type="EMBL" id="GGEC01076516">
    <property type="protein sequence ID" value="MBX57000.1"/>
    <property type="molecule type" value="Transcribed_RNA"/>
</dbReference>
<organism evidence="1">
    <name type="scientific">Rhizophora mucronata</name>
    <name type="common">Asiatic mangrove</name>
    <dbReference type="NCBI Taxonomy" id="61149"/>
    <lineage>
        <taxon>Eukaryota</taxon>
        <taxon>Viridiplantae</taxon>
        <taxon>Streptophyta</taxon>
        <taxon>Embryophyta</taxon>
        <taxon>Tracheophyta</taxon>
        <taxon>Spermatophyta</taxon>
        <taxon>Magnoliopsida</taxon>
        <taxon>eudicotyledons</taxon>
        <taxon>Gunneridae</taxon>
        <taxon>Pentapetalae</taxon>
        <taxon>rosids</taxon>
        <taxon>fabids</taxon>
        <taxon>Malpighiales</taxon>
        <taxon>Rhizophoraceae</taxon>
        <taxon>Rhizophora</taxon>
    </lineage>
</organism>